<sequence length="94" mass="10801">MITYNIVHHIDGRIRLKVPFIKKLRRIRNLPDHIKNLSFISMPSGIKDIRANPFTGSLVIVYEPKEVDVIEFIKTTLDSLSSSAEIQNIIREVS</sequence>
<accession>A0A0M2V0M3</accession>
<reference evidence="1 2" key="1">
    <citation type="journal article" date="2013" name="BMC Microbiol.">
        <title>Identification of the type II cytochrome c maturation pathway in anammox bacteria by comparative genomics.</title>
        <authorList>
            <person name="Ferousi C."/>
            <person name="Speth D.R."/>
            <person name="Reimann J."/>
            <person name="Op den Camp H.J."/>
            <person name="Allen J.W."/>
            <person name="Keltjens J.T."/>
            <person name="Jetten M.S."/>
        </authorList>
    </citation>
    <scope>NUCLEOTIDE SEQUENCE [LARGE SCALE GENOMIC DNA]</scope>
    <source>
        <strain evidence="1">RU1</strain>
    </source>
</reference>
<comment type="caution">
    <text evidence="1">The sequence shown here is derived from an EMBL/GenBank/DDBJ whole genome shotgun (WGS) entry which is preliminary data.</text>
</comment>
<gene>
    <name evidence="1" type="ORF">BROFUL_01004</name>
</gene>
<dbReference type="EMBL" id="LAQJ01000119">
    <property type="protein sequence ID" value="KKO20259.1"/>
    <property type="molecule type" value="Genomic_DNA"/>
</dbReference>
<evidence type="ECO:0000313" key="1">
    <source>
        <dbReference type="EMBL" id="KKO20259.1"/>
    </source>
</evidence>
<keyword evidence="2" id="KW-1185">Reference proteome</keyword>
<protein>
    <submittedName>
        <fullName evidence="1">Uncharacterized protein</fullName>
    </submittedName>
</protein>
<organism evidence="1 2">
    <name type="scientific">Candidatus Brocadia fulgida</name>
    <dbReference type="NCBI Taxonomy" id="380242"/>
    <lineage>
        <taxon>Bacteria</taxon>
        <taxon>Pseudomonadati</taxon>
        <taxon>Planctomycetota</taxon>
        <taxon>Candidatus Brocadiia</taxon>
        <taxon>Candidatus Brocadiales</taxon>
        <taxon>Candidatus Brocadiaceae</taxon>
        <taxon>Candidatus Brocadia</taxon>
    </lineage>
</organism>
<dbReference type="Pfam" id="PF19991">
    <property type="entry name" value="HMA_2"/>
    <property type="match status" value="1"/>
</dbReference>
<evidence type="ECO:0000313" key="2">
    <source>
        <dbReference type="Proteomes" id="UP000034954"/>
    </source>
</evidence>
<dbReference type="Proteomes" id="UP000034954">
    <property type="component" value="Unassembled WGS sequence"/>
</dbReference>
<proteinExistence type="predicted"/>
<name>A0A0M2V0M3_9BACT</name>
<dbReference type="AlphaFoldDB" id="A0A0M2V0M3"/>